<dbReference type="OrthoDB" id="927174at2"/>
<reference evidence="3 4" key="1">
    <citation type="submission" date="2016-08" db="EMBL/GenBank/DDBJ databases">
        <title>Draft genome of Fabibacter sp. strain SK-8.</title>
        <authorList>
            <person name="Wong S.-K."/>
            <person name="Hamasaki K."/>
            <person name="Yoshizawa S."/>
        </authorList>
    </citation>
    <scope>NUCLEOTIDE SEQUENCE [LARGE SCALE GENOMIC DNA]</scope>
    <source>
        <strain evidence="3 4">SK-8</strain>
    </source>
</reference>
<dbReference type="InterPro" id="IPR010559">
    <property type="entry name" value="Sig_transdc_His_kin_internal"/>
</dbReference>
<proteinExistence type="predicted"/>
<dbReference type="Proteomes" id="UP000095552">
    <property type="component" value="Unassembled WGS sequence"/>
</dbReference>
<accession>A0A1E5SZR6</accession>
<dbReference type="InterPro" id="IPR050640">
    <property type="entry name" value="Bact_2-comp_sensor_kinase"/>
</dbReference>
<dbReference type="GO" id="GO:0000155">
    <property type="term" value="F:phosphorelay sensor kinase activity"/>
    <property type="evidence" value="ECO:0007669"/>
    <property type="project" value="InterPro"/>
</dbReference>
<dbReference type="PANTHER" id="PTHR34220">
    <property type="entry name" value="SENSOR HISTIDINE KINASE YPDA"/>
    <property type="match status" value="1"/>
</dbReference>
<dbReference type="STRING" id="1563681.BFP71_14135"/>
<feature type="transmembrane region" description="Helical" evidence="1">
    <location>
        <begin position="123"/>
        <end position="145"/>
    </location>
</feature>
<evidence type="ECO:0000313" key="4">
    <source>
        <dbReference type="Proteomes" id="UP000095552"/>
    </source>
</evidence>
<evidence type="ECO:0000256" key="1">
    <source>
        <dbReference type="SAM" id="Phobius"/>
    </source>
</evidence>
<dbReference type="Pfam" id="PF06580">
    <property type="entry name" value="His_kinase"/>
    <property type="match status" value="1"/>
</dbReference>
<keyword evidence="1" id="KW-0472">Membrane</keyword>
<keyword evidence="4" id="KW-1185">Reference proteome</keyword>
<name>A0A1E5SZR6_9BACT</name>
<dbReference type="AlphaFoldDB" id="A0A1E5SZR6"/>
<dbReference type="EMBL" id="MDGQ01000005">
    <property type="protein sequence ID" value="OEK04596.1"/>
    <property type="molecule type" value="Genomic_DNA"/>
</dbReference>
<evidence type="ECO:0000313" key="3">
    <source>
        <dbReference type="EMBL" id="OEK04596.1"/>
    </source>
</evidence>
<keyword evidence="1" id="KW-0812">Transmembrane</keyword>
<sequence>MRRTKDWSVALIVISGVIITVLLNLGTFKWAFSDDFTTQGIISQKRLQFGVLSIVTHFILFQLLGIFHFRWKDHLAKTTWPLTLNVSIIILLTLLLFFGLTYIQDLYSSENFITIKKEIALEYYIWNNLPIALIAIAEAYFLILWRKLRRSEVEKIQLKEEKSNAELAALKEQISPHFFFNTLSSLSSIVRNEHKEAGLEFIQALSNTYRYTLASKREELVNLNAELDFVKSYLFVLNKRFGEKLKCQFDVSDEHLLEKVPPMSIQLLVENATQHNIITKDKPLTISVYSDGKMICVENNLQEKPASDGLGLGLSNLKERYRLIAERDIIILKTEETFKVKIPLL</sequence>
<organism evidence="3 4">
    <name type="scientific">Roseivirga misakiensis</name>
    <dbReference type="NCBI Taxonomy" id="1563681"/>
    <lineage>
        <taxon>Bacteria</taxon>
        <taxon>Pseudomonadati</taxon>
        <taxon>Bacteroidota</taxon>
        <taxon>Cytophagia</taxon>
        <taxon>Cytophagales</taxon>
        <taxon>Roseivirgaceae</taxon>
        <taxon>Roseivirga</taxon>
    </lineage>
</organism>
<comment type="caution">
    <text evidence="3">The sequence shown here is derived from an EMBL/GenBank/DDBJ whole genome shotgun (WGS) entry which is preliminary data.</text>
</comment>
<feature type="domain" description="Signal transduction histidine kinase internal region" evidence="2">
    <location>
        <begin position="165"/>
        <end position="245"/>
    </location>
</feature>
<dbReference type="GO" id="GO:0016020">
    <property type="term" value="C:membrane"/>
    <property type="evidence" value="ECO:0007669"/>
    <property type="project" value="InterPro"/>
</dbReference>
<gene>
    <name evidence="3" type="ORF">BFP71_14135</name>
</gene>
<feature type="transmembrane region" description="Helical" evidence="1">
    <location>
        <begin position="47"/>
        <end position="70"/>
    </location>
</feature>
<keyword evidence="1" id="KW-1133">Transmembrane helix</keyword>
<feature type="transmembrane region" description="Helical" evidence="1">
    <location>
        <begin position="82"/>
        <end position="103"/>
    </location>
</feature>
<feature type="transmembrane region" description="Helical" evidence="1">
    <location>
        <begin position="7"/>
        <end position="27"/>
    </location>
</feature>
<evidence type="ECO:0000259" key="2">
    <source>
        <dbReference type="Pfam" id="PF06580"/>
    </source>
</evidence>
<dbReference type="PANTHER" id="PTHR34220:SF7">
    <property type="entry name" value="SENSOR HISTIDINE KINASE YPDA"/>
    <property type="match status" value="1"/>
</dbReference>
<dbReference type="RefSeq" id="WP_069836100.1">
    <property type="nucleotide sequence ID" value="NZ_MDGQ01000005.1"/>
</dbReference>
<protein>
    <recommendedName>
        <fullName evidence="2">Signal transduction histidine kinase internal region domain-containing protein</fullName>
    </recommendedName>
</protein>